<dbReference type="PROSITE" id="PS51257">
    <property type="entry name" value="PROKAR_LIPOPROTEIN"/>
    <property type="match status" value="1"/>
</dbReference>
<keyword evidence="4" id="KW-1185">Reference proteome</keyword>
<sequence>MKKKILLLVTGLSSLALLVSCSNQFNHLSQTNSASSVEQSQSDGSESEDSSSSEEKKVDTSAYDDIISKYQTAVADNQTDASINPLVVTYARSQTNPASTVYAYYDMDGNGVDELVFAFKPGNVFKDYMITDIYTISKDDGQVIRLTDGLQLGMLGERMTLAYFKDKTFSYYGSVGATAGGGSGYHFNNDGLSLVKNDSDSGAEKADLSSWDWEDLSSDESNSSSKTSLEDKTSSSSLKADELKNGNYKSSVGTWKSSNGMTIKITSDGQLELWGNAYPIDKVSQSQYVSGIYSLTYIDSIPTGNTPQLSFVLKEGLAMEMMLEITVRTEF</sequence>
<feature type="chain" id="PRO_5038519540" description="Lipoprotein" evidence="2">
    <location>
        <begin position="19"/>
        <end position="331"/>
    </location>
</feature>
<protein>
    <recommendedName>
        <fullName evidence="5">Lipoprotein</fullName>
    </recommendedName>
</protein>
<gene>
    <name evidence="3" type="ordered locus">stu1704</name>
</gene>
<accession>Q5M2U5</accession>
<feature type="signal peptide" evidence="2">
    <location>
        <begin position="1"/>
        <end position="18"/>
    </location>
</feature>
<dbReference type="STRING" id="264199.stu1704"/>
<feature type="compositionally biased region" description="Low complexity" evidence="1">
    <location>
        <begin position="33"/>
        <end position="44"/>
    </location>
</feature>
<feature type="compositionally biased region" description="Basic and acidic residues" evidence="1">
    <location>
        <begin position="228"/>
        <end position="238"/>
    </location>
</feature>
<dbReference type="PATRIC" id="fig|264199.4.peg.1677"/>
<reference evidence="3 4" key="1">
    <citation type="journal article" date="2004" name="Nat. Biotechnol.">
        <title>Complete sequence and comparative genome analysis of the dairy bacterium Streptococcus thermophilus.</title>
        <authorList>
            <person name="Bolotin A."/>
            <person name="Quinquis B."/>
            <person name="Renault P."/>
            <person name="Sorokin A."/>
            <person name="Ehrlich S.D."/>
            <person name="Kulakauskas S."/>
            <person name="Lapidus A."/>
            <person name="Goltsman E."/>
            <person name="Mazur M."/>
            <person name="Pusch G.D."/>
            <person name="Fonstein M."/>
            <person name="Overbeek R."/>
            <person name="Kyprides N."/>
            <person name="Purnelle B."/>
            <person name="Prozzi D."/>
            <person name="Ngui K."/>
            <person name="Masuy D."/>
            <person name="Hancy F."/>
            <person name="Burteau S."/>
            <person name="Boutry M."/>
            <person name="Delcour J."/>
            <person name="Goffeau A."/>
            <person name="Hols P."/>
        </authorList>
    </citation>
    <scope>NUCLEOTIDE SEQUENCE [LARGE SCALE GENOMIC DNA]</scope>
    <source>
        <strain evidence="4">ATCC BAA-250 / LMG 18311</strain>
    </source>
</reference>
<dbReference type="GeneID" id="69061430"/>
<dbReference type="HOGENOM" id="CLU_072594_0_0_9"/>
<dbReference type="AlphaFoldDB" id="Q5M2U5"/>
<evidence type="ECO:0000256" key="2">
    <source>
        <dbReference type="SAM" id="SignalP"/>
    </source>
</evidence>
<dbReference type="RefSeq" id="WP_011226511.1">
    <property type="nucleotide sequence ID" value="NC_006448.1"/>
</dbReference>
<feature type="region of interest" description="Disordered" evidence="1">
    <location>
        <begin position="32"/>
        <end position="59"/>
    </location>
</feature>
<keyword evidence="2" id="KW-0732">Signal</keyword>
<name>Q5M2U5_STRT2</name>
<feature type="region of interest" description="Disordered" evidence="1">
    <location>
        <begin position="214"/>
        <end position="238"/>
    </location>
</feature>
<dbReference type="KEGG" id="stl:stu1704"/>
<evidence type="ECO:0000256" key="1">
    <source>
        <dbReference type="SAM" id="MobiDB-lite"/>
    </source>
</evidence>
<dbReference type="EMBL" id="CP000023">
    <property type="protein sequence ID" value="AAV61305.1"/>
    <property type="molecule type" value="Genomic_DNA"/>
</dbReference>
<evidence type="ECO:0008006" key="5">
    <source>
        <dbReference type="Google" id="ProtNLM"/>
    </source>
</evidence>
<dbReference type="Proteomes" id="UP000001170">
    <property type="component" value="Chromosome"/>
</dbReference>
<evidence type="ECO:0000313" key="4">
    <source>
        <dbReference type="Proteomes" id="UP000001170"/>
    </source>
</evidence>
<dbReference type="eggNOG" id="ENOG502ZIF1">
    <property type="taxonomic scope" value="Bacteria"/>
</dbReference>
<evidence type="ECO:0000313" key="3">
    <source>
        <dbReference type="EMBL" id="AAV61305.1"/>
    </source>
</evidence>
<organism evidence="3 4">
    <name type="scientific">Streptococcus thermophilus (strain ATCC BAA-250 / LMG 18311)</name>
    <dbReference type="NCBI Taxonomy" id="264199"/>
    <lineage>
        <taxon>Bacteria</taxon>
        <taxon>Bacillati</taxon>
        <taxon>Bacillota</taxon>
        <taxon>Bacilli</taxon>
        <taxon>Lactobacillales</taxon>
        <taxon>Streptococcaceae</taxon>
        <taxon>Streptococcus</taxon>
    </lineage>
</organism>
<proteinExistence type="predicted"/>